<feature type="compositionally biased region" description="Pro residues" evidence="1">
    <location>
        <begin position="80"/>
        <end position="90"/>
    </location>
</feature>
<dbReference type="Proteomes" id="UP000318538">
    <property type="component" value="Chromosome"/>
</dbReference>
<evidence type="ECO:0000313" key="2">
    <source>
        <dbReference type="EMBL" id="QDT05354.1"/>
    </source>
</evidence>
<evidence type="ECO:0000256" key="1">
    <source>
        <dbReference type="SAM" id="MobiDB-lite"/>
    </source>
</evidence>
<reference evidence="2 3" key="1">
    <citation type="submission" date="2019-02" db="EMBL/GenBank/DDBJ databases">
        <title>Deep-cultivation of Planctomycetes and their phenomic and genomic characterization uncovers novel biology.</title>
        <authorList>
            <person name="Wiegand S."/>
            <person name="Jogler M."/>
            <person name="Boedeker C."/>
            <person name="Pinto D."/>
            <person name="Vollmers J."/>
            <person name="Rivas-Marin E."/>
            <person name="Kohn T."/>
            <person name="Peeters S.H."/>
            <person name="Heuer A."/>
            <person name="Rast P."/>
            <person name="Oberbeckmann S."/>
            <person name="Bunk B."/>
            <person name="Jeske O."/>
            <person name="Meyerdierks A."/>
            <person name="Storesund J.E."/>
            <person name="Kallscheuer N."/>
            <person name="Luecker S."/>
            <person name="Lage O.M."/>
            <person name="Pohl T."/>
            <person name="Merkel B.J."/>
            <person name="Hornburger P."/>
            <person name="Mueller R.-W."/>
            <person name="Bruemmer F."/>
            <person name="Labrenz M."/>
            <person name="Spormann A.M."/>
            <person name="Op den Camp H."/>
            <person name="Overmann J."/>
            <person name="Amann R."/>
            <person name="Jetten M.S.M."/>
            <person name="Mascher T."/>
            <person name="Medema M.H."/>
            <person name="Devos D.P."/>
            <person name="Kaster A.-K."/>
            <person name="Ovreas L."/>
            <person name="Rohde M."/>
            <person name="Galperin M.Y."/>
            <person name="Jogler C."/>
        </authorList>
    </citation>
    <scope>NUCLEOTIDE SEQUENCE [LARGE SCALE GENOMIC DNA]</scope>
    <source>
        <strain evidence="2 3">K22_7</strain>
    </source>
</reference>
<evidence type="ECO:0000313" key="3">
    <source>
        <dbReference type="Proteomes" id="UP000318538"/>
    </source>
</evidence>
<name>A0A517NDZ9_9BACT</name>
<gene>
    <name evidence="2" type="ORF">K227x_37540</name>
</gene>
<sequence length="99" mass="10558">MVVPKIGSIGSMVPPAVILTPRPADADEHDREKEALPVAVASVPAASTTQIPTVTPTNGQRVRAVTHHIGAGWSRGYQPYPTPRPIPMETPTPRDAGYR</sequence>
<dbReference type="AlphaFoldDB" id="A0A517NDZ9"/>
<dbReference type="KEGG" id="rlc:K227x_37540"/>
<proteinExistence type="predicted"/>
<protein>
    <submittedName>
        <fullName evidence="2">Uncharacterized protein</fullName>
    </submittedName>
</protein>
<accession>A0A517NDZ9</accession>
<feature type="region of interest" description="Disordered" evidence="1">
    <location>
        <begin position="69"/>
        <end position="99"/>
    </location>
</feature>
<keyword evidence="3" id="KW-1185">Reference proteome</keyword>
<dbReference type="EMBL" id="CP036525">
    <property type="protein sequence ID" value="QDT05354.1"/>
    <property type="molecule type" value="Genomic_DNA"/>
</dbReference>
<organism evidence="2 3">
    <name type="scientific">Rubripirellula lacrimiformis</name>
    <dbReference type="NCBI Taxonomy" id="1930273"/>
    <lineage>
        <taxon>Bacteria</taxon>
        <taxon>Pseudomonadati</taxon>
        <taxon>Planctomycetota</taxon>
        <taxon>Planctomycetia</taxon>
        <taxon>Pirellulales</taxon>
        <taxon>Pirellulaceae</taxon>
        <taxon>Rubripirellula</taxon>
    </lineage>
</organism>